<dbReference type="Gene3D" id="3.10.110.10">
    <property type="entry name" value="Ubiquitin Conjugating Enzyme"/>
    <property type="match status" value="1"/>
</dbReference>
<proteinExistence type="predicted"/>
<dbReference type="SUPFAM" id="SSF53300">
    <property type="entry name" value="vWA-like"/>
    <property type="match status" value="1"/>
</dbReference>
<feature type="domain" description="UBC core" evidence="1">
    <location>
        <begin position="166"/>
        <end position="311"/>
    </location>
</feature>
<dbReference type="OrthoDB" id="10069349at2759"/>
<name>A0A5K1HFE0_9MAGN</name>
<evidence type="ECO:0000259" key="1">
    <source>
        <dbReference type="PROSITE" id="PS50127"/>
    </source>
</evidence>
<sequence length="349" mass="39305">MYDAVVTAADALKKFKINYPDCLLRIVALTDGEDTGSKYSVEETTRILVENKIVIDSFAVGANCEGLKTISIASGGKCYLTRNLEESLKLFEQETVLSVRARKADESIDKLSIEQRIIKAKLLPFDLPNTVHEFKVPEAQGGGISAKDMVKKFQNEGEAKKLSGNNSLKRIAKEIQNYSDNPHPFVAIFPCANINLWKILLLGPKETPYENGLFLLYAQFPGDYPFKAPEVRFITPIYHCNMNSQGRICHSVFDRNYSPALTFRQIIDCVYGLILTPEPEDPLDNVIASFYLSDYNTYLKNAKEFTKAKASLATEAIVDELFGKIVDDSERKQKEKEIEEWVTLAKSFN</sequence>
<dbReference type="InterPro" id="IPR000608">
    <property type="entry name" value="UBC"/>
</dbReference>
<dbReference type="SUPFAM" id="SSF54495">
    <property type="entry name" value="UBC-like"/>
    <property type="match status" value="1"/>
</dbReference>
<dbReference type="InterPro" id="IPR016135">
    <property type="entry name" value="UBQ-conjugating_enzyme/RWD"/>
</dbReference>
<dbReference type="EMBL" id="LR722133">
    <property type="protein sequence ID" value="VVW88269.1"/>
    <property type="molecule type" value="Genomic_DNA"/>
</dbReference>
<dbReference type="CDD" id="cd23833">
    <property type="entry name" value="UBCc_ApmR795-like"/>
    <property type="match status" value="1"/>
</dbReference>
<dbReference type="PROSITE" id="PS50127">
    <property type="entry name" value="UBC_2"/>
    <property type="match status" value="1"/>
</dbReference>
<organism evidence="2">
    <name type="scientific">Nymphaea colorata</name>
    <name type="common">pocket water lily</name>
    <dbReference type="NCBI Taxonomy" id="210225"/>
    <lineage>
        <taxon>Eukaryota</taxon>
        <taxon>Viridiplantae</taxon>
        <taxon>Streptophyta</taxon>
        <taxon>Embryophyta</taxon>
        <taxon>Tracheophyta</taxon>
        <taxon>Spermatophyta</taxon>
        <taxon>Magnoliopsida</taxon>
        <taxon>Nymphaeales</taxon>
        <taxon>Nymphaeaceae</taxon>
        <taxon>Nymphaea</taxon>
    </lineage>
</organism>
<dbReference type="SMART" id="SM00212">
    <property type="entry name" value="UBCc"/>
    <property type="match status" value="1"/>
</dbReference>
<dbReference type="Gene3D" id="3.40.50.410">
    <property type="entry name" value="von Willebrand factor, type A domain"/>
    <property type="match status" value="1"/>
</dbReference>
<evidence type="ECO:0000313" key="2">
    <source>
        <dbReference type="EMBL" id="VVW88269.1"/>
    </source>
</evidence>
<dbReference type="Pfam" id="PF00179">
    <property type="entry name" value="UQ_con"/>
    <property type="match status" value="1"/>
</dbReference>
<accession>A0A5K1HFE0</accession>
<dbReference type="AlphaFoldDB" id="A0A5K1HFE0"/>
<gene>
    <name evidence="2" type="ORF">NYM_LOCUS30034</name>
</gene>
<reference evidence="2" key="1">
    <citation type="submission" date="2019-09" db="EMBL/GenBank/DDBJ databases">
        <authorList>
            <person name="Zhang L."/>
        </authorList>
    </citation>
    <scope>NUCLEOTIDE SEQUENCE</scope>
</reference>
<protein>
    <recommendedName>
        <fullName evidence="1">UBC core domain-containing protein</fullName>
    </recommendedName>
</protein>
<dbReference type="InterPro" id="IPR036465">
    <property type="entry name" value="vWFA_dom_sf"/>
</dbReference>
<dbReference type="PANTHER" id="PTHR24068">
    <property type="entry name" value="UBIQUITIN-CONJUGATING ENZYME E2"/>
    <property type="match status" value="1"/>
</dbReference>